<dbReference type="Proteomes" id="UP000674234">
    <property type="component" value="Unassembled WGS sequence"/>
</dbReference>
<gene>
    <name evidence="3" type="ORF">JOL79_06710</name>
</gene>
<keyword evidence="2" id="KW-0812">Transmembrane</keyword>
<evidence type="ECO:0000256" key="1">
    <source>
        <dbReference type="SAM" id="MobiDB-lite"/>
    </source>
</evidence>
<protein>
    <submittedName>
        <fullName evidence="3">Uncharacterized protein</fullName>
    </submittedName>
</protein>
<reference evidence="3" key="1">
    <citation type="submission" date="2021-02" db="EMBL/GenBank/DDBJ databases">
        <title>Draft genome sequence of Microbispora sp. RL4-1S isolated from rice leaves in Thailand.</title>
        <authorList>
            <person name="Muangham S."/>
            <person name="Duangmal K."/>
        </authorList>
    </citation>
    <scope>NUCLEOTIDE SEQUENCE</scope>
    <source>
        <strain evidence="3">RL4-1S</strain>
    </source>
</reference>
<evidence type="ECO:0000313" key="4">
    <source>
        <dbReference type="Proteomes" id="UP000674234"/>
    </source>
</evidence>
<feature type="transmembrane region" description="Helical" evidence="2">
    <location>
        <begin position="55"/>
        <end position="73"/>
    </location>
</feature>
<organism evidence="3 4">
    <name type="scientific">Microbispora oryzae</name>
    <dbReference type="NCBI Taxonomy" id="2806554"/>
    <lineage>
        <taxon>Bacteria</taxon>
        <taxon>Bacillati</taxon>
        <taxon>Actinomycetota</taxon>
        <taxon>Actinomycetes</taxon>
        <taxon>Streptosporangiales</taxon>
        <taxon>Streptosporangiaceae</taxon>
        <taxon>Microbispora</taxon>
    </lineage>
</organism>
<keyword evidence="4" id="KW-1185">Reference proteome</keyword>
<evidence type="ECO:0000313" key="3">
    <source>
        <dbReference type="EMBL" id="MBP2703488.1"/>
    </source>
</evidence>
<feature type="region of interest" description="Disordered" evidence="1">
    <location>
        <begin position="140"/>
        <end position="165"/>
    </location>
</feature>
<dbReference type="AlphaFoldDB" id="A0A940WIN5"/>
<sequence>MTVHLFGHDLGPFELFLAACGLAALAAGLRPSKYDGTPARVWWAEQRMYRTRRRVAARALAALLGAALLLLAFTVAALAVAAVALLAACGLAGAWAWWNLQRGAAALAPREFLAERTDLDPPPAGEVPVWPPRPDVVVLPPGTVPPAAAGEGDDPDNPRPLTLEV</sequence>
<dbReference type="EMBL" id="JAFCNB010000003">
    <property type="protein sequence ID" value="MBP2703488.1"/>
    <property type="molecule type" value="Genomic_DNA"/>
</dbReference>
<keyword evidence="2" id="KW-1133">Transmembrane helix</keyword>
<dbReference type="RefSeq" id="WP_210154800.1">
    <property type="nucleotide sequence ID" value="NZ_JAFCNB010000003.1"/>
</dbReference>
<proteinExistence type="predicted"/>
<feature type="transmembrane region" description="Helical" evidence="2">
    <location>
        <begin position="79"/>
        <end position="100"/>
    </location>
</feature>
<evidence type="ECO:0000256" key="2">
    <source>
        <dbReference type="SAM" id="Phobius"/>
    </source>
</evidence>
<accession>A0A940WIN5</accession>
<name>A0A940WIN5_9ACTN</name>
<comment type="caution">
    <text evidence="3">The sequence shown here is derived from an EMBL/GenBank/DDBJ whole genome shotgun (WGS) entry which is preliminary data.</text>
</comment>
<feature type="transmembrane region" description="Helical" evidence="2">
    <location>
        <begin position="12"/>
        <end position="29"/>
    </location>
</feature>
<keyword evidence="2" id="KW-0472">Membrane</keyword>